<evidence type="ECO:0000256" key="3">
    <source>
        <dbReference type="ARBA" id="ARBA00022827"/>
    </source>
</evidence>
<dbReference type="InterPro" id="IPR050493">
    <property type="entry name" value="FAD-dep_Monooxygenase_BioMet"/>
</dbReference>
<dbReference type="SUPFAM" id="SSF54373">
    <property type="entry name" value="FAD-linked reductases, C-terminal domain"/>
    <property type="match status" value="1"/>
</dbReference>
<protein>
    <submittedName>
        <fullName evidence="7">Salicylate hydroxylase</fullName>
    </submittedName>
</protein>
<gene>
    <name evidence="7" type="ORF">FLAG1_11353</name>
</gene>
<dbReference type="PANTHER" id="PTHR13789">
    <property type="entry name" value="MONOOXYGENASE"/>
    <property type="match status" value="1"/>
</dbReference>
<dbReference type="PRINTS" id="PR00420">
    <property type="entry name" value="RNGMNOXGNASE"/>
</dbReference>
<keyword evidence="2" id="KW-0285">Flavoprotein</keyword>
<evidence type="ECO:0000259" key="6">
    <source>
        <dbReference type="Pfam" id="PF01494"/>
    </source>
</evidence>
<proteinExistence type="inferred from homology"/>
<dbReference type="Pfam" id="PF01494">
    <property type="entry name" value="FAD_binding_3"/>
    <property type="match status" value="1"/>
</dbReference>
<evidence type="ECO:0000313" key="8">
    <source>
        <dbReference type="Proteomes" id="UP000037904"/>
    </source>
</evidence>
<name>A0A0M9EM79_FUSLA</name>
<comment type="similarity">
    <text evidence="1">Belongs to the paxM FAD-dependent monooxygenase family.</text>
</comment>
<reference evidence="7 8" key="1">
    <citation type="submission" date="2015-04" db="EMBL/GenBank/DDBJ databases">
        <title>The draft genome sequence of Fusarium langsethiae, a T-2/HT-2 mycotoxin producer.</title>
        <authorList>
            <person name="Lysoe E."/>
            <person name="Divon H.H."/>
            <person name="Terzi V."/>
            <person name="Orru L."/>
            <person name="Lamontanara A."/>
            <person name="Kolseth A.-K."/>
            <person name="Frandsen R.J."/>
            <person name="Nielsen K."/>
            <person name="Thrane U."/>
        </authorList>
    </citation>
    <scope>NUCLEOTIDE SEQUENCE [LARGE SCALE GENOMIC DNA]</scope>
    <source>
        <strain evidence="7 8">Fl201059</strain>
    </source>
</reference>
<dbReference type="AlphaFoldDB" id="A0A0M9EM79"/>
<dbReference type="GO" id="GO:0071949">
    <property type="term" value="F:FAD binding"/>
    <property type="evidence" value="ECO:0007669"/>
    <property type="project" value="InterPro"/>
</dbReference>
<dbReference type="SUPFAM" id="SSF51905">
    <property type="entry name" value="FAD/NAD(P)-binding domain"/>
    <property type="match status" value="1"/>
</dbReference>
<dbReference type="Gene3D" id="3.50.50.60">
    <property type="entry name" value="FAD/NAD(P)-binding domain"/>
    <property type="match status" value="1"/>
</dbReference>
<keyword evidence="5" id="KW-0503">Monooxygenase</keyword>
<comment type="caution">
    <text evidence="7">The sequence shown here is derived from an EMBL/GenBank/DDBJ whole genome shotgun (WGS) entry which is preliminary data.</text>
</comment>
<dbReference type="GO" id="GO:0004497">
    <property type="term" value="F:monooxygenase activity"/>
    <property type="evidence" value="ECO:0007669"/>
    <property type="project" value="UniProtKB-KW"/>
</dbReference>
<dbReference type="EMBL" id="JXCE01000833">
    <property type="protein sequence ID" value="KPA35913.1"/>
    <property type="molecule type" value="Genomic_DNA"/>
</dbReference>
<sequence length="449" mass="49780">MDTLRDRWVPYSQRAARPLNVIIVGAGIGGLTAGISLSQTGHSVTILERVNKIDEVGAGIQLAPNASRILNRLGVLEEIMEHATVLERVSIRRYSGDDELSTVPLMPGTGLKYGAPLSVIHRGDLQETLLNAARKAGCQILTSQTVICADPEFSASVQVRDNQTREMSWLHGDLLIAADGIKSTIRQQMALTDGFNDGPVCTGSAAYRLLVPIDKIKQDPLLSGMLKQNVAMRYMGPGGHIMAYPLKNNTLYNLVLVHPVKRRNLEDVWTSKGDRQEMLDFYQNWSPAIRRWLELADQDVMEWNLYSYRPLPRWVKGSTALIGDACHPMLPFVAQGAANAIEDAAVLATALTCTADVKLALKMYEVIRKDRGEQIAASAAKTAHTLHLPDGPEQRDRDEAIVSGTQNPDRWSNGQWQDYMYGVDVMKATVDLWNVMQERTVVRSRQVNL</sequence>
<evidence type="ECO:0000256" key="5">
    <source>
        <dbReference type="ARBA" id="ARBA00023033"/>
    </source>
</evidence>
<accession>A0A0M9EM79</accession>
<feature type="domain" description="FAD-binding" evidence="6">
    <location>
        <begin position="20"/>
        <end position="376"/>
    </location>
</feature>
<keyword evidence="4" id="KW-0560">Oxidoreductase</keyword>
<evidence type="ECO:0000256" key="1">
    <source>
        <dbReference type="ARBA" id="ARBA00007992"/>
    </source>
</evidence>
<dbReference type="InterPro" id="IPR036188">
    <property type="entry name" value="FAD/NAD-bd_sf"/>
</dbReference>
<dbReference type="Proteomes" id="UP000037904">
    <property type="component" value="Unassembled WGS sequence"/>
</dbReference>
<evidence type="ECO:0000313" key="7">
    <source>
        <dbReference type="EMBL" id="KPA35913.1"/>
    </source>
</evidence>
<organism evidence="7 8">
    <name type="scientific">Fusarium langsethiae</name>
    <dbReference type="NCBI Taxonomy" id="179993"/>
    <lineage>
        <taxon>Eukaryota</taxon>
        <taxon>Fungi</taxon>
        <taxon>Dikarya</taxon>
        <taxon>Ascomycota</taxon>
        <taxon>Pezizomycotina</taxon>
        <taxon>Sordariomycetes</taxon>
        <taxon>Hypocreomycetidae</taxon>
        <taxon>Hypocreales</taxon>
        <taxon>Nectriaceae</taxon>
        <taxon>Fusarium</taxon>
    </lineage>
</organism>
<dbReference type="InterPro" id="IPR002938">
    <property type="entry name" value="FAD-bd"/>
</dbReference>
<evidence type="ECO:0000256" key="2">
    <source>
        <dbReference type="ARBA" id="ARBA00022630"/>
    </source>
</evidence>
<dbReference type="PANTHER" id="PTHR13789:SF147">
    <property type="entry name" value="PUTATIVE (AFU_ORTHOLOGUE AFUA_2G01950)-RELATED"/>
    <property type="match status" value="1"/>
</dbReference>
<keyword evidence="8" id="KW-1185">Reference proteome</keyword>
<keyword evidence="3" id="KW-0274">FAD</keyword>
<evidence type="ECO:0000256" key="4">
    <source>
        <dbReference type="ARBA" id="ARBA00023002"/>
    </source>
</evidence>